<reference evidence="1 2" key="1">
    <citation type="submission" date="2023-10" db="EMBL/GenBank/DDBJ databases">
        <title>The genome sequence of Streptomyces sp. HUAS YS2.</title>
        <authorList>
            <person name="Mo P."/>
        </authorList>
    </citation>
    <scope>NUCLEOTIDE SEQUENCE [LARGE SCALE GENOMIC DNA]</scope>
    <source>
        <strain evidence="1 2">HUAS YS2</strain>
    </source>
</reference>
<evidence type="ECO:0000313" key="2">
    <source>
        <dbReference type="Proteomes" id="UP001301731"/>
    </source>
</evidence>
<dbReference type="RefSeq" id="WP_318101341.1">
    <property type="nucleotide sequence ID" value="NZ_CP137573.1"/>
</dbReference>
<gene>
    <name evidence="1" type="ORF">R2D22_04320</name>
</gene>
<dbReference type="Proteomes" id="UP001301731">
    <property type="component" value="Chromosome"/>
</dbReference>
<sequence>MRHDQDTDRALDVLLSFAEADDAARVRERIRLEDRPAAVPDRWTAIPRIAASSVPVSARQWMLEADDPEINELVVLSSGLPGALELSVLKGEPFGPDGGRTLPLNGALRGRPMPEGVRRFGPGEAVPALRAVRTMRQGRAAANQLGRADWTAVIEADVEQPLPGFARWALALRPDCPNVLRQRFSDHPSYAHRMRTGGIIDGPAEYVREWRSARTVLTVLDTGRWAFPARMPEAEAVLRPLVRDSLGGNLEAWAVLAQLLPTFTGTAPELIVTSGAIA</sequence>
<name>A0ABZ0LMD5_9ACTN</name>
<accession>A0ABZ0LMD5</accession>
<keyword evidence="2" id="KW-1185">Reference proteome</keyword>
<dbReference type="EMBL" id="CP137573">
    <property type="protein sequence ID" value="WOX20658.1"/>
    <property type="molecule type" value="Genomic_DNA"/>
</dbReference>
<evidence type="ECO:0000313" key="1">
    <source>
        <dbReference type="EMBL" id="WOX20658.1"/>
    </source>
</evidence>
<proteinExistence type="predicted"/>
<organism evidence="1 2">
    <name type="scientific">Streptomyces solicathayae</name>
    <dbReference type="NCBI Taxonomy" id="3081768"/>
    <lineage>
        <taxon>Bacteria</taxon>
        <taxon>Bacillati</taxon>
        <taxon>Actinomycetota</taxon>
        <taxon>Actinomycetes</taxon>
        <taxon>Kitasatosporales</taxon>
        <taxon>Streptomycetaceae</taxon>
        <taxon>Streptomyces</taxon>
    </lineage>
</organism>
<protein>
    <submittedName>
        <fullName evidence="1">Uncharacterized protein</fullName>
    </submittedName>
</protein>